<evidence type="ECO:0000256" key="7">
    <source>
        <dbReference type="ARBA" id="ARBA00023016"/>
    </source>
</evidence>
<proteinExistence type="inferred from homology"/>
<evidence type="ECO:0000313" key="9">
    <source>
        <dbReference type="Proteomes" id="UP000294498"/>
    </source>
</evidence>
<keyword evidence="5" id="KW-0378">Hydrolase</keyword>
<dbReference type="SUPFAM" id="SSF54786">
    <property type="entry name" value="YcfA/nrd intein domain"/>
    <property type="match status" value="1"/>
</dbReference>
<dbReference type="Gene3D" id="3.30.920.30">
    <property type="entry name" value="Hypothetical protein"/>
    <property type="match status" value="1"/>
</dbReference>
<reference evidence="8 9" key="1">
    <citation type="submission" date="2019-03" db="EMBL/GenBank/DDBJ databases">
        <title>Genomic Encyclopedia of Type Strains, Phase IV (KMG-IV): sequencing the most valuable type-strain genomes for metagenomic binning, comparative biology and taxonomic classification.</title>
        <authorList>
            <person name="Goeker M."/>
        </authorList>
    </citation>
    <scope>NUCLEOTIDE SEQUENCE [LARGE SCALE GENOMIC DNA]</scope>
    <source>
        <strain evidence="8 9">DSM 100059</strain>
    </source>
</reference>
<dbReference type="RefSeq" id="WP_133992307.1">
    <property type="nucleotide sequence ID" value="NZ_SODV01000001.1"/>
</dbReference>
<dbReference type="OrthoDB" id="9798547at2"/>
<dbReference type="Pfam" id="PF07927">
    <property type="entry name" value="HicA_toxin"/>
    <property type="match status" value="1"/>
</dbReference>
<sequence>MKFSELQRLLERDGWYVKRASGHLIYVHPTKPGIIPLGKHGTKEVPQGTANKILKQAGLK</sequence>
<organism evidence="8 9">
    <name type="scientific">Dinghuibacter silviterrae</name>
    <dbReference type="NCBI Taxonomy" id="1539049"/>
    <lineage>
        <taxon>Bacteria</taxon>
        <taxon>Pseudomonadati</taxon>
        <taxon>Bacteroidota</taxon>
        <taxon>Chitinophagia</taxon>
        <taxon>Chitinophagales</taxon>
        <taxon>Chitinophagaceae</taxon>
        <taxon>Dinghuibacter</taxon>
    </lineage>
</organism>
<comment type="similarity">
    <text evidence="1">Belongs to the HicA mRNA interferase family.</text>
</comment>
<evidence type="ECO:0000256" key="4">
    <source>
        <dbReference type="ARBA" id="ARBA00022759"/>
    </source>
</evidence>
<keyword evidence="6" id="KW-0694">RNA-binding</keyword>
<protein>
    <submittedName>
        <fullName evidence="8">Putative RNA binding protein YcfA (HicA-like mRNA interferase family)</fullName>
    </submittedName>
</protein>
<gene>
    <name evidence="8" type="ORF">EDB95_1571</name>
</gene>
<keyword evidence="3" id="KW-0540">Nuclease</keyword>
<dbReference type="InterPro" id="IPR012933">
    <property type="entry name" value="HicA_mRNA_interferase"/>
</dbReference>
<keyword evidence="4" id="KW-0255">Endonuclease</keyword>
<comment type="caution">
    <text evidence="8">The sequence shown here is derived from an EMBL/GenBank/DDBJ whole genome shotgun (WGS) entry which is preliminary data.</text>
</comment>
<evidence type="ECO:0000256" key="6">
    <source>
        <dbReference type="ARBA" id="ARBA00022884"/>
    </source>
</evidence>
<evidence type="ECO:0000256" key="2">
    <source>
        <dbReference type="ARBA" id="ARBA00022649"/>
    </source>
</evidence>
<evidence type="ECO:0000256" key="1">
    <source>
        <dbReference type="ARBA" id="ARBA00006620"/>
    </source>
</evidence>
<dbReference type="AlphaFoldDB" id="A0A4R8DRS8"/>
<evidence type="ECO:0000256" key="3">
    <source>
        <dbReference type="ARBA" id="ARBA00022722"/>
    </source>
</evidence>
<dbReference type="EMBL" id="SODV01000001">
    <property type="protein sequence ID" value="TDX00546.1"/>
    <property type="molecule type" value="Genomic_DNA"/>
</dbReference>
<keyword evidence="9" id="KW-1185">Reference proteome</keyword>
<name>A0A4R8DRS8_9BACT</name>
<accession>A0A4R8DRS8</accession>
<dbReference type="Proteomes" id="UP000294498">
    <property type="component" value="Unassembled WGS sequence"/>
</dbReference>
<keyword evidence="7" id="KW-0346">Stress response</keyword>
<dbReference type="GO" id="GO:0003729">
    <property type="term" value="F:mRNA binding"/>
    <property type="evidence" value="ECO:0007669"/>
    <property type="project" value="InterPro"/>
</dbReference>
<evidence type="ECO:0000313" key="8">
    <source>
        <dbReference type="EMBL" id="TDX00546.1"/>
    </source>
</evidence>
<evidence type="ECO:0000256" key="5">
    <source>
        <dbReference type="ARBA" id="ARBA00022801"/>
    </source>
</evidence>
<dbReference type="GO" id="GO:0004519">
    <property type="term" value="F:endonuclease activity"/>
    <property type="evidence" value="ECO:0007669"/>
    <property type="project" value="UniProtKB-KW"/>
</dbReference>
<dbReference type="InterPro" id="IPR038570">
    <property type="entry name" value="HicA_sf"/>
</dbReference>
<dbReference type="GO" id="GO:0016787">
    <property type="term" value="F:hydrolase activity"/>
    <property type="evidence" value="ECO:0007669"/>
    <property type="project" value="UniProtKB-KW"/>
</dbReference>
<keyword evidence="2" id="KW-1277">Toxin-antitoxin system</keyword>